<accession>A0A832EKD3</accession>
<proteinExistence type="predicted"/>
<keyword evidence="7 8" id="KW-0472">Membrane</keyword>
<evidence type="ECO:0000313" key="10">
    <source>
        <dbReference type="EMBL" id="HFK98290.1"/>
    </source>
</evidence>
<organism evidence="10">
    <name type="scientific">Desulfacinum infernum</name>
    <dbReference type="NCBI Taxonomy" id="35837"/>
    <lineage>
        <taxon>Bacteria</taxon>
        <taxon>Pseudomonadati</taxon>
        <taxon>Thermodesulfobacteriota</taxon>
        <taxon>Syntrophobacteria</taxon>
        <taxon>Syntrophobacterales</taxon>
        <taxon>Syntrophobacteraceae</taxon>
        <taxon>Desulfacinum</taxon>
    </lineage>
</organism>
<feature type="domain" description="Glycosyltransferase RgtA/B/C/D-like" evidence="9">
    <location>
        <begin position="65"/>
        <end position="222"/>
    </location>
</feature>
<protein>
    <submittedName>
        <fullName evidence="10">Phospholipid carrier-dependent glycosyltransferase</fullName>
    </submittedName>
</protein>
<keyword evidence="5 8" id="KW-0812">Transmembrane</keyword>
<feature type="transmembrane region" description="Helical" evidence="8">
    <location>
        <begin position="373"/>
        <end position="392"/>
    </location>
</feature>
<keyword evidence="3" id="KW-0328">Glycosyltransferase</keyword>
<evidence type="ECO:0000256" key="4">
    <source>
        <dbReference type="ARBA" id="ARBA00022679"/>
    </source>
</evidence>
<evidence type="ECO:0000259" key="9">
    <source>
        <dbReference type="Pfam" id="PF13231"/>
    </source>
</evidence>
<feature type="transmembrane region" description="Helical" evidence="8">
    <location>
        <begin position="85"/>
        <end position="105"/>
    </location>
</feature>
<gene>
    <name evidence="10" type="ORF">ENS06_13340</name>
</gene>
<dbReference type="GO" id="GO:0009103">
    <property type="term" value="P:lipopolysaccharide biosynthetic process"/>
    <property type="evidence" value="ECO:0007669"/>
    <property type="project" value="TreeGrafter"/>
</dbReference>
<evidence type="ECO:0000256" key="6">
    <source>
        <dbReference type="ARBA" id="ARBA00022989"/>
    </source>
</evidence>
<dbReference type="GO" id="GO:0010041">
    <property type="term" value="P:response to iron(III) ion"/>
    <property type="evidence" value="ECO:0007669"/>
    <property type="project" value="TreeGrafter"/>
</dbReference>
<comment type="subcellular location">
    <subcellularLocation>
        <location evidence="1">Cell membrane</location>
        <topology evidence="1">Multi-pass membrane protein</topology>
    </subcellularLocation>
</comment>
<dbReference type="EMBL" id="DSTK01000039">
    <property type="protein sequence ID" value="HFK98290.1"/>
    <property type="molecule type" value="Genomic_DNA"/>
</dbReference>
<evidence type="ECO:0000256" key="1">
    <source>
        <dbReference type="ARBA" id="ARBA00004651"/>
    </source>
</evidence>
<feature type="transmembrane region" description="Helical" evidence="8">
    <location>
        <begin position="117"/>
        <end position="135"/>
    </location>
</feature>
<evidence type="ECO:0000256" key="2">
    <source>
        <dbReference type="ARBA" id="ARBA00022475"/>
    </source>
</evidence>
<feature type="transmembrane region" description="Helical" evidence="8">
    <location>
        <begin position="166"/>
        <end position="192"/>
    </location>
</feature>
<feature type="transmembrane region" description="Helical" evidence="8">
    <location>
        <begin position="204"/>
        <end position="224"/>
    </location>
</feature>
<dbReference type="GO" id="GO:0005886">
    <property type="term" value="C:plasma membrane"/>
    <property type="evidence" value="ECO:0007669"/>
    <property type="project" value="UniProtKB-SubCell"/>
</dbReference>
<keyword evidence="4 10" id="KW-0808">Transferase</keyword>
<evidence type="ECO:0000256" key="7">
    <source>
        <dbReference type="ARBA" id="ARBA00023136"/>
    </source>
</evidence>
<sequence length="514" mass="57276">MAESKSRIHMFALALLCAFAGAVAFQGSRGLYESTEGRYAECAREMIVSGDYLRPTLDYAPHWTKPPLTYWAVAAGVRLLGRNAWGARAFLVPTFVLTVLGVFWLGRWLWDSRTGSVAALLYATLWGPAGAAFTVNADSLLTLWETLALACFWWSVRSGRKRAAGLMWFFFGMAFFTKGPPALLPLLALVVFRALVRERSVRSAPFFVPAGLGLFVAVGLWWYVLSILRYPGLLSYWLKHEVVGRMATEEFQRHPHWSEMFTVYWPFLLGGTLPWLAVAVLGHRRGLWAFLGSLRRSRFQDALSDLKTAFKNLSPEGLFLVVAFVVPFAVFSVSRSRMPLYILPLFPVVTCFLARHVDFLAACGLVSRRKMAMVALLSTAVVVAGKGVMAHWPSKRDMGGLYQALKAAVPLKDIPGRPLYVVSQSPCYGLQFYWGDPFIRVHPSPDEVPDAGFRPFSALWEDMSLDPSSGSAGRVVVTRKGNAPFVEEALRREGHRVVTKPLTLYWSLLVVSPP</sequence>
<feature type="transmembrane region" description="Helical" evidence="8">
    <location>
        <begin position="340"/>
        <end position="361"/>
    </location>
</feature>
<feature type="transmembrane region" description="Helical" evidence="8">
    <location>
        <begin position="317"/>
        <end position="334"/>
    </location>
</feature>
<name>A0A832EKD3_9BACT</name>
<reference evidence="10" key="1">
    <citation type="journal article" date="2020" name="mSystems">
        <title>Genome- and Community-Level Interaction Insights into Carbon Utilization and Element Cycling Functions of Hydrothermarchaeota in Hydrothermal Sediment.</title>
        <authorList>
            <person name="Zhou Z."/>
            <person name="Liu Y."/>
            <person name="Xu W."/>
            <person name="Pan J."/>
            <person name="Luo Z.H."/>
            <person name="Li M."/>
        </authorList>
    </citation>
    <scope>NUCLEOTIDE SEQUENCE [LARGE SCALE GENOMIC DNA]</scope>
    <source>
        <strain evidence="10">SpSt-456</strain>
    </source>
</reference>
<comment type="caution">
    <text evidence="10">The sequence shown here is derived from an EMBL/GenBank/DDBJ whole genome shotgun (WGS) entry which is preliminary data.</text>
</comment>
<dbReference type="AlphaFoldDB" id="A0A832EKD3"/>
<keyword evidence="6 8" id="KW-1133">Transmembrane helix</keyword>
<dbReference type="Pfam" id="PF13231">
    <property type="entry name" value="PMT_2"/>
    <property type="match status" value="1"/>
</dbReference>
<dbReference type="PANTHER" id="PTHR33908">
    <property type="entry name" value="MANNOSYLTRANSFERASE YKCB-RELATED"/>
    <property type="match status" value="1"/>
</dbReference>
<evidence type="ECO:0000256" key="3">
    <source>
        <dbReference type="ARBA" id="ARBA00022676"/>
    </source>
</evidence>
<dbReference type="GO" id="GO:0016763">
    <property type="term" value="F:pentosyltransferase activity"/>
    <property type="evidence" value="ECO:0007669"/>
    <property type="project" value="TreeGrafter"/>
</dbReference>
<dbReference type="InterPro" id="IPR050297">
    <property type="entry name" value="LipidA_mod_glycosyltrf_83"/>
</dbReference>
<feature type="transmembrane region" description="Helical" evidence="8">
    <location>
        <begin position="263"/>
        <end position="282"/>
    </location>
</feature>
<dbReference type="PANTHER" id="PTHR33908:SF3">
    <property type="entry name" value="UNDECAPRENYL PHOSPHATE-ALPHA-4-AMINO-4-DEOXY-L-ARABINOSE ARABINOSYL TRANSFERASE"/>
    <property type="match status" value="1"/>
</dbReference>
<dbReference type="InterPro" id="IPR038731">
    <property type="entry name" value="RgtA/B/C-like"/>
</dbReference>
<evidence type="ECO:0000256" key="8">
    <source>
        <dbReference type="SAM" id="Phobius"/>
    </source>
</evidence>
<keyword evidence="2" id="KW-1003">Cell membrane</keyword>
<evidence type="ECO:0000256" key="5">
    <source>
        <dbReference type="ARBA" id="ARBA00022692"/>
    </source>
</evidence>